<accession>A0A074ZGT3</accession>
<dbReference type="KEGG" id="ovi:T265_09464"/>
<name>A0A074ZGT3_OPIVI</name>
<sequence length="71" mass="8279">MQTIRDGQSTKVAAQKLPSVFEKYTHLQINLVFKRDSTGSLVYDILQLKVPHTRRLMIPLARYSIYRSRIS</sequence>
<reference evidence="1 2" key="1">
    <citation type="submission" date="2013-11" db="EMBL/GenBank/DDBJ databases">
        <title>Opisthorchis viverrini - life in the bile duct.</title>
        <authorList>
            <person name="Young N.D."/>
            <person name="Nagarajan N."/>
            <person name="Lin S.J."/>
            <person name="Korhonen P.K."/>
            <person name="Jex A.R."/>
            <person name="Hall R.S."/>
            <person name="Safavi-Hemami H."/>
            <person name="Kaewkong W."/>
            <person name="Bertrand D."/>
            <person name="Gao S."/>
            <person name="Seet Q."/>
            <person name="Wongkham S."/>
            <person name="Teh B.T."/>
            <person name="Wongkham C."/>
            <person name="Intapan P.M."/>
            <person name="Maleewong W."/>
            <person name="Yang X."/>
            <person name="Hu M."/>
            <person name="Wang Z."/>
            <person name="Hofmann A."/>
            <person name="Sternberg P.W."/>
            <person name="Tan P."/>
            <person name="Wang J."/>
            <person name="Gasser R.B."/>
        </authorList>
    </citation>
    <scope>NUCLEOTIDE SEQUENCE [LARGE SCALE GENOMIC DNA]</scope>
</reference>
<gene>
    <name evidence="1" type="ORF">T265_09464</name>
</gene>
<dbReference type="AlphaFoldDB" id="A0A074ZGT3"/>
<protein>
    <submittedName>
        <fullName evidence="1">Uncharacterized protein</fullName>
    </submittedName>
</protein>
<evidence type="ECO:0000313" key="1">
    <source>
        <dbReference type="EMBL" id="KER22450.1"/>
    </source>
</evidence>
<evidence type="ECO:0000313" key="2">
    <source>
        <dbReference type="Proteomes" id="UP000054324"/>
    </source>
</evidence>
<dbReference type="EMBL" id="KL596898">
    <property type="protein sequence ID" value="KER22450.1"/>
    <property type="molecule type" value="Genomic_DNA"/>
</dbReference>
<dbReference type="RefSeq" id="XP_009173803.1">
    <property type="nucleotide sequence ID" value="XM_009175539.1"/>
</dbReference>
<dbReference type="GeneID" id="20323633"/>
<dbReference type="Proteomes" id="UP000054324">
    <property type="component" value="Unassembled WGS sequence"/>
</dbReference>
<dbReference type="CTD" id="20323633"/>
<keyword evidence="2" id="KW-1185">Reference proteome</keyword>
<organism evidence="1 2">
    <name type="scientific">Opisthorchis viverrini</name>
    <name type="common">Southeast Asian liver fluke</name>
    <dbReference type="NCBI Taxonomy" id="6198"/>
    <lineage>
        <taxon>Eukaryota</taxon>
        <taxon>Metazoa</taxon>
        <taxon>Spiralia</taxon>
        <taxon>Lophotrochozoa</taxon>
        <taxon>Platyhelminthes</taxon>
        <taxon>Trematoda</taxon>
        <taxon>Digenea</taxon>
        <taxon>Opisthorchiida</taxon>
        <taxon>Opisthorchiata</taxon>
        <taxon>Opisthorchiidae</taxon>
        <taxon>Opisthorchis</taxon>
    </lineage>
</organism>
<proteinExistence type="predicted"/>